<evidence type="ECO:0000256" key="3">
    <source>
        <dbReference type="ARBA" id="ARBA00022670"/>
    </source>
</evidence>
<dbReference type="GO" id="GO:0006508">
    <property type="term" value="P:proteolysis"/>
    <property type="evidence" value="ECO:0007669"/>
    <property type="project" value="UniProtKB-KW"/>
</dbReference>
<reference evidence="9 10" key="1">
    <citation type="submission" date="2020-07" db="EMBL/GenBank/DDBJ databases">
        <title>Characterization and genome sequencing of isolate MD1, a novel member within the family Lachnospiraceae.</title>
        <authorList>
            <person name="Rettenmaier R."/>
            <person name="Di Bello L."/>
            <person name="Zinser C."/>
            <person name="Scheitz K."/>
            <person name="Liebl W."/>
            <person name="Zverlov V."/>
        </authorList>
    </citation>
    <scope>NUCLEOTIDE SEQUENCE [LARGE SCALE GENOMIC DNA]</scope>
    <source>
        <strain evidence="9 10">MD1</strain>
    </source>
</reference>
<dbReference type="InterPro" id="IPR026392">
    <property type="entry name" value="Exo/Archaeosortase_dom"/>
</dbReference>
<evidence type="ECO:0000313" key="10">
    <source>
        <dbReference type="Proteomes" id="UP000574276"/>
    </source>
</evidence>
<evidence type="ECO:0000256" key="5">
    <source>
        <dbReference type="ARBA" id="ARBA00022801"/>
    </source>
</evidence>
<evidence type="ECO:0000256" key="8">
    <source>
        <dbReference type="SAM" id="Phobius"/>
    </source>
</evidence>
<keyword evidence="4 8" id="KW-0812">Transmembrane</keyword>
<dbReference type="NCBIfam" id="TIGR03110">
    <property type="entry name" value="exosort_Gpos"/>
    <property type="match status" value="1"/>
</dbReference>
<dbReference type="GO" id="GO:0005886">
    <property type="term" value="C:plasma membrane"/>
    <property type="evidence" value="ECO:0007669"/>
    <property type="project" value="UniProtKB-SubCell"/>
</dbReference>
<dbReference type="NCBIfam" id="TIGR04178">
    <property type="entry name" value="exo_archaeo"/>
    <property type="match status" value="1"/>
</dbReference>
<keyword evidence="2" id="KW-1003">Cell membrane</keyword>
<keyword evidence="3" id="KW-0645">Protease</keyword>
<feature type="transmembrane region" description="Helical" evidence="8">
    <location>
        <begin position="122"/>
        <end position="149"/>
    </location>
</feature>
<feature type="transmembrane region" description="Helical" evidence="8">
    <location>
        <begin position="98"/>
        <end position="115"/>
    </location>
</feature>
<comment type="subcellular location">
    <subcellularLocation>
        <location evidence="1">Cell membrane</location>
        <topology evidence="1">Multi-pass membrane protein</topology>
    </subcellularLocation>
</comment>
<protein>
    <submittedName>
        <fullName evidence="9">Exosortase family protein XrtG</fullName>
    </submittedName>
</protein>
<keyword evidence="5" id="KW-0378">Hydrolase</keyword>
<evidence type="ECO:0000256" key="1">
    <source>
        <dbReference type="ARBA" id="ARBA00004651"/>
    </source>
</evidence>
<organism evidence="9 10">
    <name type="scientific">Variimorphobacter saccharofermentans</name>
    <dbReference type="NCBI Taxonomy" id="2755051"/>
    <lineage>
        <taxon>Bacteria</taxon>
        <taxon>Bacillati</taxon>
        <taxon>Bacillota</taxon>
        <taxon>Clostridia</taxon>
        <taxon>Lachnospirales</taxon>
        <taxon>Lachnospiraceae</taxon>
        <taxon>Variimorphobacter</taxon>
    </lineage>
</organism>
<feature type="transmembrane region" description="Helical" evidence="8">
    <location>
        <begin position="6"/>
        <end position="22"/>
    </location>
</feature>
<dbReference type="InterPro" id="IPR017541">
    <property type="entry name" value="Exosort-XrtG"/>
</dbReference>
<evidence type="ECO:0000256" key="2">
    <source>
        <dbReference type="ARBA" id="ARBA00022475"/>
    </source>
</evidence>
<dbReference type="AlphaFoldDB" id="A0A839K182"/>
<accession>A0A839K182</accession>
<dbReference type="GO" id="GO:0008233">
    <property type="term" value="F:peptidase activity"/>
    <property type="evidence" value="ECO:0007669"/>
    <property type="project" value="UniProtKB-KW"/>
</dbReference>
<comment type="caution">
    <text evidence="9">The sequence shown here is derived from an EMBL/GenBank/DDBJ whole genome shotgun (WGS) entry which is preliminary data.</text>
</comment>
<dbReference type="RefSeq" id="WP_228352201.1">
    <property type="nucleotide sequence ID" value="NZ_JACEGA010000001.1"/>
</dbReference>
<name>A0A839K182_9FIRM</name>
<feature type="transmembrane region" description="Helical" evidence="8">
    <location>
        <begin position="155"/>
        <end position="177"/>
    </location>
</feature>
<dbReference type="InterPro" id="IPR019127">
    <property type="entry name" value="Exosortase"/>
</dbReference>
<sequence length="201" mass="23225">MNVFFVICLIIWIYLLTVFYRSKLYYFQFLWGSVGLFIFLMAFIQPIATKPLMELVSSASGILGRITGFFEAYHEYGVLFISNHDSSISLYIDYECSGIIEMMAFVSMLAFFQVYDIGQRLIISAIGCVGIFFANVIRIFVICTIIYLYGNDAYYIAHTIVGRLVFYSMSVLLYYYVFTKTQIVKQKIGGFQYAEHTESPR</sequence>
<keyword evidence="10" id="KW-1185">Reference proteome</keyword>
<evidence type="ECO:0000313" key="9">
    <source>
        <dbReference type="EMBL" id="MBB2182481.1"/>
    </source>
</evidence>
<evidence type="ECO:0000256" key="7">
    <source>
        <dbReference type="ARBA" id="ARBA00023136"/>
    </source>
</evidence>
<evidence type="ECO:0000256" key="4">
    <source>
        <dbReference type="ARBA" id="ARBA00022692"/>
    </source>
</evidence>
<proteinExistence type="predicted"/>
<dbReference type="Proteomes" id="UP000574276">
    <property type="component" value="Unassembled WGS sequence"/>
</dbReference>
<keyword evidence="6 8" id="KW-1133">Transmembrane helix</keyword>
<keyword evidence="7 8" id="KW-0472">Membrane</keyword>
<dbReference type="Pfam" id="PF09721">
    <property type="entry name" value="Exosortase_EpsH"/>
    <property type="match status" value="1"/>
</dbReference>
<gene>
    <name evidence="9" type="primary">xrtG</name>
    <name evidence="9" type="ORF">H0486_06300</name>
</gene>
<dbReference type="EMBL" id="JACEGA010000001">
    <property type="protein sequence ID" value="MBB2182481.1"/>
    <property type="molecule type" value="Genomic_DNA"/>
</dbReference>
<evidence type="ECO:0000256" key="6">
    <source>
        <dbReference type="ARBA" id="ARBA00022989"/>
    </source>
</evidence>
<feature type="transmembrane region" description="Helical" evidence="8">
    <location>
        <begin position="29"/>
        <end position="48"/>
    </location>
</feature>